<dbReference type="AlphaFoldDB" id="A0A4V5N419"/>
<dbReference type="Pfam" id="PF24802">
    <property type="entry name" value="DUF7703"/>
    <property type="match status" value="1"/>
</dbReference>
<feature type="transmembrane region" description="Helical" evidence="2">
    <location>
        <begin position="35"/>
        <end position="59"/>
    </location>
</feature>
<comment type="caution">
    <text evidence="4">The sequence shown here is derived from an EMBL/GenBank/DDBJ whole genome shotgun (WGS) entry which is preliminary data.</text>
</comment>
<feature type="region of interest" description="Disordered" evidence="1">
    <location>
        <begin position="360"/>
        <end position="384"/>
    </location>
</feature>
<keyword evidence="2" id="KW-0812">Transmembrane</keyword>
<dbReference type="Proteomes" id="UP000308549">
    <property type="component" value="Unassembled WGS sequence"/>
</dbReference>
<keyword evidence="2" id="KW-0472">Membrane</keyword>
<dbReference type="PANTHER" id="PTHR37013">
    <property type="entry name" value="INTEGRAL MEMBRANE PROTEIN (AFU_ORTHOLOGUE AFUA_1G05950)-RELATED"/>
    <property type="match status" value="1"/>
</dbReference>
<sequence>MAPSPLNDTSTSTSWTSPGAGITGGYDGNSETLRILIALFSGIAIYNSLELLTMLFLTFNHYSGMYFWSLFWAGVGTPTYSIGFMLKFLNVANGGKRWIAVVLLTLGWYPMITGQALVLWSRLHLIVRGERGDKILCYTKYMIIMNVLILHVPTTVLTFGSNGDIDTNIFATGYSIMEKIQMIGFFIQETILSMIYIVETVKILRTSLQPGTRRTMKQLIIINAVIICMDLGLLGIECASLYILETLLKGIVYSVKLKLEFAILGKLVNFVGGRPGSEMRNTSVALKKSAGERKASTENWDMSINDFVDLTRVQSDVTHPTPQPSDSSASDSRRKSSRVASCDFQYDIARFQHVENISTLHEGSSGSSSRSPSQCRSRTTNTAV</sequence>
<reference evidence="4 5" key="1">
    <citation type="submission" date="2017-03" db="EMBL/GenBank/DDBJ databases">
        <title>Genomes of endolithic fungi from Antarctica.</title>
        <authorList>
            <person name="Coleine C."/>
            <person name="Masonjones S."/>
            <person name="Stajich J.E."/>
        </authorList>
    </citation>
    <scope>NUCLEOTIDE SEQUENCE [LARGE SCALE GENOMIC DNA]</scope>
    <source>
        <strain evidence="4 5">CCFEE 6315</strain>
    </source>
</reference>
<gene>
    <name evidence="4" type="ORF">B0A50_05654</name>
</gene>
<feature type="transmembrane region" description="Helical" evidence="2">
    <location>
        <begin position="219"/>
        <end position="244"/>
    </location>
</feature>
<evidence type="ECO:0000256" key="2">
    <source>
        <dbReference type="SAM" id="Phobius"/>
    </source>
</evidence>
<name>A0A4V5N419_9PEZI</name>
<proteinExistence type="predicted"/>
<feature type="compositionally biased region" description="Low complexity" evidence="1">
    <location>
        <begin position="364"/>
        <end position="378"/>
    </location>
</feature>
<feature type="transmembrane region" description="Helical" evidence="2">
    <location>
        <begin position="180"/>
        <end position="198"/>
    </location>
</feature>
<feature type="region of interest" description="Disordered" evidence="1">
    <location>
        <begin position="316"/>
        <end position="336"/>
    </location>
</feature>
<evidence type="ECO:0000313" key="4">
    <source>
        <dbReference type="EMBL" id="TKA25899.1"/>
    </source>
</evidence>
<evidence type="ECO:0000256" key="1">
    <source>
        <dbReference type="SAM" id="MobiDB-lite"/>
    </source>
</evidence>
<organism evidence="4 5">
    <name type="scientific">Salinomyces thailandicus</name>
    <dbReference type="NCBI Taxonomy" id="706561"/>
    <lineage>
        <taxon>Eukaryota</taxon>
        <taxon>Fungi</taxon>
        <taxon>Dikarya</taxon>
        <taxon>Ascomycota</taxon>
        <taxon>Pezizomycotina</taxon>
        <taxon>Dothideomycetes</taxon>
        <taxon>Dothideomycetidae</taxon>
        <taxon>Mycosphaerellales</taxon>
        <taxon>Teratosphaeriaceae</taxon>
        <taxon>Salinomyces</taxon>
    </lineage>
</organism>
<evidence type="ECO:0000313" key="5">
    <source>
        <dbReference type="Proteomes" id="UP000308549"/>
    </source>
</evidence>
<protein>
    <recommendedName>
        <fullName evidence="3">DUF7703 domain-containing protein</fullName>
    </recommendedName>
</protein>
<dbReference type="PANTHER" id="PTHR37013:SF3">
    <property type="entry name" value="INTEGRAL MEMBRANE PROTEIN (AFU_ORTHOLOGUE AFUA_1G05950)"/>
    <property type="match status" value="1"/>
</dbReference>
<accession>A0A4V5N419</accession>
<evidence type="ECO:0000259" key="3">
    <source>
        <dbReference type="Pfam" id="PF24802"/>
    </source>
</evidence>
<dbReference type="InterPro" id="IPR056120">
    <property type="entry name" value="DUF7703"/>
</dbReference>
<keyword evidence="2" id="KW-1133">Transmembrane helix</keyword>
<dbReference type="OrthoDB" id="405906at2759"/>
<feature type="transmembrane region" description="Helical" evidence="2">
    <location>
        <begin position="98"/>
        <end position="120"/>
    </location>
</feature>
<feature type="transmembrane region" description="Helical" evidence="2">
    <location>
        <begin position="66"/>
        <end position="86"/>
    </location>
</feature>
<dbReference type="EMBL" id="NAJL01000032">
    <property type="protein sequence ID" value="TKA25899.1"/>
    <property type="molecule type" value="Genomic_DNA"/>
</dbReference>
<feature type="domain" description="DUF7703" evidence="3">
    <location>
        <begin position="36"/>
        <end position="271"/>
    </location>
</feature>
<feature type="transmembrane region" description="Helical" evidence="2">
    <location>
        <begin position="141"/>
        <end position="160"/>
    </location>
</feature>
<keyword evidence="5" id="KW-1185">Reference proteome</keyword>